<feature type="transmembrane region" description="Helical" evidence="6">
    <location>
        <begin position="12"/>
        <end position="38"/>
    </location>
</feature>
<evidence type="ECO:0000256" key="4">
    <source>
        <dbReference type="ARBA" id="ARBA00022989"/>
    </source>
</evidence>
<reference evidence="8" key="1">
    <citation type="journal article" date="2015" name="MBio">
        <title>Genome-Resolved Metagenomic Analysis Reveals Roles for Candidate Phyla and Other Microbial Community Members in Biogeochemical Transformations in Oil Reservoirs.</title>
        <authorList>
            <person name="Hu P."/>
            <person name="Tom L."/>
            <person name="Singh A."/>
            <person name="Thomas B.C."/>
            <person name="Baker B.J."/>
            <person name="Piceno Y.M."/>
            <person name="Andersen G.L."/>
            <person name="Banfield J.F."/>
        </authorList>
    </citation>
    <scope>NUCLEOTIDE SEQUENCE [LARGE SCALE GENOMIC DNA]</scope>
</reference>
<dbReference type="GO" id="GO:0008360">
    <property type="term" value="P:regulation of cell shape"/>
    <property type="evidence" value="ECO:0007669"/>
    <property type="project" value="UniProtKB-KW"/>
</dbReference>
<feature type="transmembrane region" description="Helical" evidence="6">
    <location>
        <begin position="215"/>
        <end position="232"/>
    </location>
</feature>
<dbReference type="Proteomes" id="UP000053469">
    <property type="component" value="Unassembled WGS sequence"/>
</dbReference>
<dbReference type="AlphaFoldDB" id="A0A101GYI6"/>
<feature type="transmembrane region" description="Helical" evidence="6">
    <location>
        <begin position="168"/>
        <end position="185"/>
    </location>
</feature>
<comment type="caution">
    <text evidence="7">The sequence shown here is derived from an EMBL/GenBank/DDBJ whole genome shotgun (WGS) entry which is preliminary data.</text>
</comment>
<feature type="transmembrane region" description="Helical" evidence="6">
    <location>
        <begin position="192"/>
        <end position="209"/>
    </location>
</feature>
<evidence type="ECO:0000256" key="1">
    <source>
        <dbReference type="ARBA" id="ARBA00004141"/>
    </source>
</evidence>
<name>A0A101GYI6_9BACT</name>
<protein>
    <submittedName>
        <fullName evidence="7">Rod shape-determining protein RodA</fullName>
    </submittedName>
</protein>
<feature type="transmembrane region" description="Helical" evidence="6">
    <location>
        <begin position="108"/>
        <end position="131"/>
    </location>
</feature>
<keyword evidence="3" id="KW-0133">Cell shape</keyword>
<keyword evidence="4 6" id="KW-1133">Transmembrane helix</keyword>
<feature type="transmembrane region" description="Helical" evidence="6">
    <location>
        <begin position="239"/>
        <end position="258"/>
    </location>
</feature>
<comment type="subcellular location">
    <subcellularLocation>
        <location evidence="1">Membrane</location>
        <topology evidence="1">Multi-pass membrane protein</topology>
    </subcellularLocation>
</comment>
<dbReference type="GO" id="GO:0051301">
    <property type="term" value="P:cell division"/>
    <property type="evidence" value="ECO:0007669"/>
    <property type="project" value="InterPro"/>
</dbReference>
<dbReference type="Pfam" id="PF01098">
    <property type="entry name" value="FTSW_RODA_SPOVE"/>
    <property type="match status" value="2"/>
</dbReference>
<dbReference type="GO" id="GO:0032153">
    <property type="term" value="C:cell division site"/>
    <property type="evidence" value="ECO:0007669"/>
    <property type="project" value="TreeGrafter"/>
</dbReference>
<feature type="transmembrane region" description="Helical" evidence="6">
    <location>
        <begin position="80"/>
        <end position="102"/>
    </location>
</feature>
<evidence type="ECO:0000256" key="3">
    <source>
        <dbReference type="ARBA" id="ARBA00022960"/>
    </source>
</evidence>
<evidence type="ECO:0000256" key="6">
    <source>
        <dbReference type="SAM" id="Phobius"/>
    </source>
</evidence>
<evidence type="ECO:0000313" key="8">
    <source>
        <dbReference type="Proteomes" id="UP000053469"/>
    </source>
</evidence>
<gene>
    <name evidence="7" type="ORF">XD87_0477</name>
</gene>
<sequence>MNSLSSTSKRSPSFGVSMILPLLILSAMGILTLLSTTILPKGGFGNLEIVYKQILFVIFGFILFFLVSRADLSYIKHWQSIFIIYIPTLILLIVTLLFAPTINFVKRWLVIGGIQIQPSEIAKLVVIIYTAVLMSKKDSFNEWLLFGISFLLTLPFVVLIYLEPDASMSLLILLIWFFVAFMGLTNPLRNTAVLLVLSLVLGGFLLGTITGSLAWYLLIVPGVILTIFVFYSKNSWRKVVVISLIVGLFLGLLSSAIWRGLLQDYQKDRIVAFLNPSETESDIGFNVNQARIAIGSGQLLGKGFGNGTQSKRDFLPEHQTDFIFASFAEEFGLLGSLFLIGLYGYLIVRCFLIAMDTSKDQFFSLLVLGIGIKLLFEVFINLGTNTGAIPATGIPLPLMSAGGSITIMTLLAFGLVQNIKRENDMMQANVILGE</sequence>
<dbReference type="EMBL" id="LGGI01000077">
    <property type="protein sequence ID" value="KUK66812.1"/>
    <property type="molecule type" value="Genomic_DNA"/>
</dbReference>
<accession>A0A101GYI6</accession>
<organism evidence="7 8">
    <name type="scientific">candidate division WS6 bacterium 36_33</name>
    <dbReference type="NCBI Taxonomy" id="1641388"/>
    <lineage>
        <taxon>Bacteria</taxon>
        <taxon>Candidatus Dojkabacteria</taxon>
    </lineage>
</organism>
<evidence type="ECO:0000313" key="7">
    <source>
        <dbReference type="EMBL" id="KUK66812.1"/>
    </source>
</evidence>
<feature type="transmembrane region" description="Helical" evidence="6">
    <location>
        <begin position="362"/>
        <end position="382"/>
    </location>
</feature>
<feature type="transmembrane region" description="Helical" evidence="6">
    <location>
        <begin position="331"/>
        <end position="355"/>
    </location>
</feature>
<dbReference type="PANTHER" id="PTHR30474:SF1">
    <property type="entry name" value="PEPTIDOGLYCAN GLYCOSYLTRANSFERASE MRDB"/>
    <property type="match status" value="1"/>
</dbReference>
<feature type="transmembrane region" description="Helical" evidence="6">
    <location>
        <begin position="50"/>
        <end position="68"/>
    </location>
</feature>
<evidence type="ECO:0000256" key="5">
    <source>
        <dbReference type="ARBA" id="ARBA00023136"/>
    </source>
</evidence>
<dbReference type="InterPro" id="IPR001182">
    <property type="entry name" value="FtsW/RodA"/>
</dbReference>
<keyword evidence="5 6" id="KW-0472">Membrane</keyword>
<dbReference type="GO" id="GO:0005886">
    <property type="term" value="C:plasma membrane"/>
    <property type="evidence" value="ECO:0007669"/>
    <property type="project" value="TreeGrafter"/>
</dbReference>
<evidence type="ECO:0000256" key="2">
    <source>
        <dbReference type="ARBA" id="ARBA00022692"/>
    </source>
</evidence>
<keyword evidence="2 6" id="KW-0812">Transmembrane</keyword>
<dbReference type="PANTHER" id="PTHR30474">
    <property type="entry name" value="CELL CYCLE PROTEIN"/>
    <property type="match status" value="1"/>
</dbReference>
<proteinExistence type="predicted"/>
<feature type="transmembrane region" description="Helical" evidence="6">
    <location>
        <begin position="394"/>
        <end position="416"/>
    </location>
</feature>
<feature type="transmembrane region" description="Helical" evidence="6">
    <location>
        <begin position="143"/>
        <end position="162"/>
    </location>
</feature>
<dbReference type="NCBIfam" id="NF037961">
    <property type="entry name" value="RodA_shape"/>
    <property type="match status" value="1"/>
</dbReference>
<dbReference type="PATRIC" id="fig|1641388.3.peg.41"/>
<dbReference type="GO" id="GO:0015648">
    <property type="term" value="F:lipid-linked peptidoglycan transporter activity"/>
    <property type="evidence" value="ECO:0007669"/>
    <property type="project" value="TreeGrafter"/>
</dbReference>